<dbReference type="InterPro" id="IPR046960">
    <property type="entry name" value="PPR_At4g14850-like_plant"/>
</dbReference>
<feature type="non-terminal residue" evidence="3">
    <location>
        <position position="389"/>
    </location>
</feature>
<dbReference type="HOGENOM" id="CLU_002706_0_0_1"/>
<dbReference type="InterPro" id="IPR011990">
    <property type="entry name" value="TPR-like_helical_dom_sf"/>
</dbReference>
<dbReference type="Gene3D" id="1.25.40.10">
    <property type="entry name" value="Tetratricopeptide repeat domain"/>
    <property type="match status" value="4"/>
</dbReference>
<evidence type="ECO:0000256" key="1">
    <source>
        <dbReference type="ARBA" id="ARBA00022737"/>
    </source>
</evidence>
<dbReference type="FunFam" id="1.25.40.10:FF:000381">
    <property type="entry name" value="Pentatricopeptide repeat-containing protein"/>
    <property type="match status" value="1"/>
</dbReference>
<evidence type="ECO:0000256" key="2">
    <source>
        <dbReference type="PROSITE-ProRule" id="PRU00708"/>
    </source>
</evidence>
<proteinExistence type="predicted"/>
<dbReference type="Gramene" id="EFJ27563">
    <property type="protein sequence ID" value="EFJ27563"/>
    <property type="gene ID" value="SELMODRAFT_31105"/>
</dbReference>
<feature type="non-terminal residue" evidence="3">
    <location>
        <position position="1"/>
    </location>
</feature>
<dbReference type="PANTHER" id="PTHR47926:SF533">
    <property type="entry name" value="DYW DOMAIN-CONTAINING PROTEIN"/>
    <property type="match status" value="1"/>
</dbReference>
<dbReference type="GO" id="GO:0048731">
    <property type="term" value="P:system development"/>
    <property type="evidence" value="ECO:0007669"/>
    <property type="project" value="UniProtKB-ARBA"/>
</dbReference>
<dbReference type="Proteomes" id="UP000001514">
    <property type="component" value="Unassembled WGS sequence"/>
</dbReference>
<dbReference type="FunFam" id="1.25.40.10:FF:000158">
    <property type="entry name" value="pentatricopeptide repeat-containing protein At2g33680"/>
    <property type="match status" value="1"/>
</dbReference>
<reference evidence="3 4" key="1">
    <citation type="journal article" date="2011" name="Science">
        <title>The Selaginella genome identifies genetic changes associated with the evolution of vascular plants.</title>
        <authorList>
            <person name="Banks J.A."/>
            <person name="Nishiyama T."/>
            <person name="Hasebe M."/>
            <person name="Bowman J.L."/>
            <person name="Gribskov M."/>
            <person name="dePamphilis C."/>
            <person name="Albert V.A."/>
            <person name="Aono N."/>
            <person name="Aoyama T."/>
            <person name="Ambrose B.A."/>
            <person name="Ashton N.W."/>
            <person name="Axtell M.J."/>
            <person name="Barker E."/>
            <person name="Barker M.S."/>
            <person name="Bennetzen J.L."/>
            <person name="Bonawitz N.D."/>
            <person name="Chapple C."/>
            <person name="Cheng C."/>
            <person name="Correa L.G."/>
            <person name="Dacre M."/>
            <person name="DeBarry J."/>
            <person name="Dreyer I."/>
            <person name="Elias M."/>
            <person name="Engstrom E.M."/>
            <person name="Estelle M."/>
            <person name="Feng L."/>
            <person name="Finet C."/>
            <person name="Floyd S.K."/>
            <person name="Frommer W.B."/>
            <person name="Fujita T."/>
            <person name="Gramzow L."/>
            <person name="Gutensohn M."/>
            <person name="Harholt J."/>
            <person name="Hattori M."/>
            <person name="Heyl A."/>
            <person name="Hirai T."/>
            <person name="Hiwatashi Y."/>
            <person name="Ishikawa M."/>
            <person name="Iwata M."/>
            <person name="Karol K.G."/>
            <person name="Koehler B."/>
            <person name="Kolukisaoglu U."/>
            <person name="Kubo M."/>
            <person name="Kurata T."/>
            <person name="Lalonde S."/>
            <person name="Li K."/>
            <person name="Li Y."/>
            <person name="Litt A."/>
            <person name="Lyons E."/>
            <person name="Manning G."/>
            <person name="Maruyama T."/>
            <person name="Michael T.P."/>
            <person name="Mikami K."/>
            <person name="Miyazaki S."/>
            <person name="Morinaga S."/>
            <person name="Murata T."/>
            <person name="Mueller-Roeber B."/>
            <person name="Nelson D.R."/>
            <person name="Obara M."/>
            <person name="Oguri Y."/>
            <person name="Olmstead R.G."/>
            <person name="Onodera N."/>
            <person name="Petersen B.L."/>
            <person name="Pils B."/>
            <person name="Prigge M."/>
            <person name="Rensing S.A."/>
            <person name="Riano-Pachon D.M."/>
            <person name="Roberts A.W."/>
            <person name="Sato Y."/>
            <person name="Scheller H.V."/>
            <person name="Schulz B."/>
            <person name="Schulz C."/>
            <person name="Shakirov E.V."/>
            <person name="Shibagaki N."/>
            <person name="Shinohara N."/>
            <person name="Shippen D.E."/>
            <person name="Soerensen I."/>
            <person name="Sotooka R."/>
            <person name="Sugimoto N."/>
            <person name="Sugita M."/>
            <person name="Sumikawa N."/>
            <person name="Tanurdzic M."/>
            <person name="Theissen G."/>
            <person name="Ulvskov P."/>
            <person name="Wakazuki S."/>
            <person name="Weng J.K."/>
            <person name="Willats W.W."/>
            <person name="Wipf D."/>
            <person name="Wolf P.G."/>
            <person name="Yang L."/>
            <person name="Zimmer A.D."/>
            <person name="Zhu Q."/>
            <person name="Mitros T."/>
            <person name="Hellsten U."/>
            <person name="Loque D."/>
            <person name="Otillar R."/>
            <person name="Salamov A."/>
            <person name="Schmutz J."/>
            <person name="Shapiro H."/>
            <person name="Lindquist E."/>
            <person name="Lucas S."/>
            <person name="Rokhsar D."/>
            <person name="Grigoriev I.V."/>
        </authorList>
    </citation>
    <scope>NUCLEOTIDE SEQUENCE [LARGE SCALE GENOMIC DNA]</scope>
</reference>
<dbReference type="Pfam" id="PF01535">
    <property type="entry name" value="PPR"/>
    <property type="match status" value="5"/>
</dbReference>
<dbReference type="NCBIfam" id="TIGR00756">
    <property type="entry name" value="PPR"/>
    <property type="match status" value="3"/>
</dbReference>
<dbReference type="AlphaFoldDB" id="D8RIP7"/>
<sequence length="389" mass="41838">SDVVMWTAMIVAYAQAGDTLDARSVFDRMPARSSVTWNAMVAAYAFNANATSALAVFKLMDLEGVPATKISFICALDACSSGSLLAAGKTIHANAIDSDLGDDLPVANAIINMYARCRDLERAKQKFSSMPKKNLVSWSAMVSAYAHCGHSREGFETFQAMQLEGLRATEVTLCSVLAAASTSHFAPSEARLLQDLISSSGCRSDSSVATALVSMHGRSARLATAREIFDATREKNVVLWSATIGIYADNGLFDAAMELFFRMCLEGVHPNDVTFVSILSASAHAGDLSNARQWFFSVATDFGVAYTRDHYVCMADMLARSGLMDQARELVGDMPFVPDSCSWKTVLAGCLVAGSLKQAERVACSVIECEPEDSSSYIMLSNIYSAAKD</sequence>
<dbReference type="InterPro" id="IPR002885">
    <property type="entry name" value="PPR_rpt"/>
</dbReference>
<dbReference type="KEGG" id="smo:SELMODRAFT_31105"/>
<dbReference type="GO" id="GO:0003723">
    <property type="term" value="F:RNA binding"/>
    <property type="evidence" value="ECO:0007669"/>
    <property type="project" value="InterPro"/>
</dbReference>
<evidence type="ECO:0000313" key="3">
    <source>
        <dbReference type="EMBL" id="EFJ27563.1"/>
    </source>
</evidence>
<dbReference type="EMBL" id="GL377581">
    <property type="protein sequence ID" value="EFJ27563.1"/>
    <property type="molecule type" value="Genomic_DNA"/>
</dbReference>
<gene>
    <name evidence="3" type="ORF">SELMODRAFT_31105</name>
</gene>
<evidence type="ECO:0008006" key="5">
    <source>
        <dbReference type="Google" id="ProtNLM"/>
    </source>
</evidence>
<dbReference type="Pfam" id="PF13041">
    <property type="entry name" value="PPR_2"/>
    <property type="match status" value="1"/>
</dbReference>
<keyword evidence="4" id="KW-1185">Reference proteome</keyword>
<dbReference type="PANTHER" id="PTHR47926">
    <property type="entry name" value="PENTATRICOPEPTIDE REPEAT-CONTAINING PROTEIN"/>
    <property type="match status" value="1"/>
</dbReference>
<dbReference type="GO" id="GO:0009451">
    <property type="term" value="P:RNA modification"/>
    <property type="evidence" value="ECO:0007669"/>
    <property type="project" value="InterPro"/>
</dbReference>
<feature type="repeat" description="PPR" evidence="2">
    <location>
        <begin position="2"/>
        <end position="36"/>
    </location>
</feature>
<dbReference type="eggNOG" id="KOG4197">
    <property type="taxonomic scope" value="Eukaryota"/>
</dbReference>
<dbReference type="InParanoid" id="D8RIP7"/>
<dbReference type="PROSITE" id="PS51375">
    <property type="entry name" value="PPR"/>
    <property type="match status" value="3"/>
</dbReference>
<feature type="repeat" description="PPR" evidence="2">
    <location>
        <begin position="134"/>
        <end position="168"/>
    </location>
</feature>
<feature type="repeat" description="PPR" evidence="2">
    <location>
        <begin position="236"/>
        <end position="270"/>
    </location>
</feature>
<name>D8RIP7_SELML</name>
<keyword evidence="1" id="KW-0677">Repeat</keyword>
<protein>
    <recommendedName>
        <fullName evidence="5">Pentacotripeptide-repeat region of PRORP domain-containing protein</fullName>
    </recommendedName>
</protein>
<evidence type="ECO:0000313" key="4">
    <source>
        <dbReference type="Proteomes" id="UP000001514"/>
    </source>
</evidence>
<accession>D8RIP7</accession>
<organism evidence="4">
    <name type="scientific">Selaginella moellendorffii</name>
    <name type="common">Spikemoss</name>
    <dbReference type="NCBI Taxonomy" id="88036"/>
    <lineage>
        <taxon>Eukaryota</taxon>
        <taxon>Viridiplantae</taxon>
        <taxon>Streptophyta</taxon>
        <taxon>Embryophyta</taxon>
        <taxon>Tracheophyta</taxon>
        <taxon>Lycopodiopsida</taxon>
        <taxon>Selaginellales</taxon>
        <taxon>Selaginellaceae</taxon>
        <taxon>Selaginella</taxon>
    </lineage>
</organism>